<dbReference type="SUPFAM" id="SSF52200">
    <property type="entry name" value="Toll/Interleukin receptor TIR domain"/>
    <property type="match status" value="1"/>
</dbReference>
<name>A0ABM3HW04_9MYRT</name>
<dbReference type="InterPro" id="IPR002182">
    <property type="entry name" value="NB-ARC"/>
</dbReference>
<dbReference type="PANTHER" id="PTHR11017">
    <property type="entry name" value="LEUCINE-RICH REPEAT-CONTAINING PROTEIN"/>
    <property type="match status" value="1"/>
</dbReference>
<dbReference type="InterPro" id="IPR058192">
    <property type="entry name" value="WHD_ROQ1-like"/>
</dbReference>
<keyword evidence="4" id="KW-1185">Reference proteome</keyword>
<keyword evidence="1" id="KW-0433">Leucine-rich repeat</keyword>
<dbReference type="RefSeq" id="XP_048140788.1">
    <property type="nucleotide sequence ID" value="XM_048284831.1"/>
</dbReference>
<evidence type="ECO:0000313" key="4">
    <source>
        <dbReference type="Proteomes" id="UP000827889"/>
    </source>
</evidence>
<dbReference type="Pfam" id="PF01582">
    <property type="entry name" value="TIR"/>
    <property type="match status" value="1"/>
</dbReference>
<gene>
    <name evidence="5" type="primary">LOC115742896</name>
</gene>
<dbReference type="InterPro" id="IPR000157">
    <property type="entry name" value="TIR_dom"/>
</dbReference>
<dbReference type="Proteomes" id="UP000827889">
    <property type="component" value="Chromosome 9"/>
</dbReference>
<protein>
    <submittedName>
        <fullName evidence="5">Disease resistance protein L6-like</fullName>
    </submittedName>
</protein>
<dbReference type="InterPro" id="IPR042197">
    <property type="entry name" value="Apaf_helical"/>
</dbReference>
<keyword evidence="2" id="KW-0677">Repeat</keyword>
<accession>A0ABM3HW04</accession>
<reference evidence="5" key="1">
    <citation type="submission" date="2025-08" db="UniProtKB">
        <authorList>
            <consortium name="RefSeq"/>
        </authorList>
    </citation>
    <scope>IDENTIFICATION</scope>
    <source>
        <tissue evidence="5">Leaf</tissue>
    </source>
</reference>
<dbReference type="Gene3D" id="3.40.50.10140">
    <property type="entry name" value="Toll/interleukin-1 receptor homology (TIR) domain"/>
    <property type="match status" value="1"/>
</dbReference>
<dbReference type="GeneID" id="115742896"/>
<dbReference type="SUPFAM" id="SSF52540">
    <property type="entry name" value="P-loop containing nucleoside triphosphate hydrolases"/>
    <property type="match status" value="1"/>
</dbReference>
<dbReference type="InterPro" id="IPR044974">
    <property type="entry name" value="Disease_R_plants"/>
</dbReference>
<dbReference type="Pfam" id="PF23282">
    <property type="entry name" value="WHD_ROQ1"/>
    <property type="match status" value="1"/>
</dbReference>
<dbReference type="PANTHER" id="PTHR11017:SF570">
    <property type="entry name" value="DISEASE RESISTANCE PROTEIN (TIR-NBS CLASS)-RELATED"/>
    <property type="match status" value="1"/>
</dbReference>
<evidence type="ECO:0000313" key="5">
    <source>
        <dbReference type="RefSeq" id="XP_048140788.1"/>
    </source>
</evidence>
<organism evidence="4 5">
    <name type="scientific">Rhodamnia argentea</name>
    <dbReference type="NCBI Taxonomy" id="178133"/>
    <lineage>
        <taxon>Eukaryota</taxon>
        <taxon>Viridiplantae</taxon>
        <taxon>Streptophyta</taxon>
        <taxon>Embryophyta</taxon>
        <taxon>Tracheophyta</taxon>
        <taxon>Spermatophyta</taxon>
        <taxon>Magnoliopsida</taxon>
        <taxon>eudicotyledons</taxon>
        <taxon>Gunneridae</taxon>
        <taxon>Pentapetalae</taxon>
        <taxon>rosids</taxon>
        <taxon>malvids</taxon>
        <taxon>Myrtales</taxon>
        <taxon>Myrtaceae</taxon>
        <taxon>Myrtoideae</taxon>
        <taxon>Myrteae</taxon>
        <taxon>Australasian group</taxon>
        <taxon>Rhodamnia</taxon>
    </lineage>
</organism>
<dbReference type="Gene3D" id="1.10.8.430">
    <property type="entry name" value="Helical domain of apoptotic protease-activating factors"/>
    <property type="match status" value="1"/>
</dbReference>
<sequence>MASSGAGTSLGSEYDVFLSFRASDTRVRFTDSLFHSLTDAGIRVFRDDEELRVGERIDGLLQRAIDNSRIYILVLSRTYASSPWCLRELTRIVANTLESEGTKEILPIFFDVNPDDVKLKTPLYRDTIINLERNKKLSSELVDTWREALVKVTAIKGWEANKYEGLGELILSIVREVVNKLKEEQKWVNERLVGLNDQVKGVIKLLDFKSGGVRLLMIYGMGGIGKTTLTRVVLDELSYHFGKYCYFLEDVRANSSRANGLVELQKKLLSQIGHPAKIWRIEEIDYGMEMIGEALCDKKVLIILDDVDNSEQVEKLVGKISLHSGSRILISTRNKDVLRTYKPQYQIFKYEMEGMSYDNALQLFSWHAFHGDHPPDDYTDLSRDIITTTGRLPLALEVIGSFLYRKNSQELWKGILDKLNKVSPMDVYGKLKIIYEGLTFSQQQIFLHIACFFVGHDTTNALYMWTDCDFFQDREVSPVITLPVLIRLSLVKILGNNTFWMHDQLRDFGREIVRLENLKNPEQRSRIWTSMEDLDATRIKQNTDVTHCSFSFADGPGS</sequence>
<evidence type="ECO:0000259" key="3">
    <source>
        <dbReference type="PROSITE" id="PS50104"/>
    </source>
</evidence>
<proteinExistence type="predicted"/>
<dbReference type="Pfam" id="PF00931">
    <property type="entry name" value="NB-ARC"/>
    <property type="match status" value="1"/>
</dbReference>
<dbReference type="SMART" id="SM00255">
    <property type="entry name" value="TIR"/>
    <property type="match status" value="1"/>
</dbReference>
<dbReference type="Gene3D" id="3.40.50.300">
    <property type="entry name" value="P-loop containing nucleotide triphosphate hydrolases"/>
    <property type="match status" value="1"/>
</dbReference>
<evidence type="ECO:0000256" key="1">
    <source>
        <dbReference type="ARBA" id="ARBA00022614"/>
    </source>
</evidence>
<feature type="domain" description="TIR" evidence="3">
    <location>
        <begin position="12"/>
        <end position="149"/>
    </location>
</feature>
<dbReference type="PRINTS" id="PR00364">
    <property type="entry name" value="DISEASERSIST"/>
</dbReference>
<dbReference type="InterPro" id="IPR035897">
    <property type="entry name" value="Toll_tir_struct_dom_sf"/>
</dbReference>
<dbReference type="PROSITE" id="PS50104">
    <property type="entry name" value="TIR"/>
    <property type="match status" value="1"/>
</dbReference>
<evidence type="ECO:0000256" key="2">
    <source>
        <dbReference type="ARBA" id="ARBA00022737"/>
    </source>
</evidence>
<dbReference type="InterPro" id="IPR027417">
    <property type="entry name" value="P-loop_NTPase"/>
</dbReference>